<keyword evidence="1" id="KW-0812">Transmembrane</keyword>
<keyword evidence="1" id="KW-1133">Transmembrane helix</keyword>
<name>A0A183AMA7_9TREM</name>
<accession>A0A183AMA7</accession>
<dbReference type="WBParaSite" id="ECPE_0000811401-mRNA-1">
    <property type="protein sequence ID" value="ECPE_0000811401-mRNA-1"/>
    <property type="gene ID" value="ECPE_0000811401"/>
</dbReference>
<feature type="transmembrane region" description="Helical" evidence="1">
    <location>
        <begin position="147"/>
        <end position="170"/>
    </location>
</feature>
<sequence>LGFYADIHASQTVVLSERPGGGEQAEESAVGFDEYVQEVVTQVNKQWTECYRISHRARIFRSVAIGTLIVSWSILSVNPAMFVVDRILMIRWNLWAFDLIFVTICLKYATVVDYASCLCQLNRRKQALQESSDVFTVELHRVTERTLLFASNMLFFGCPLYMIGLDLILFDSHDL</sequence>
<feature type="transmembrane region" description="Helical" evidence="1">
    <location>
        <begin position="62"/>
        <end position="82"/>
    </location>
</feature>
<protein>
    <submittedName>
        <fullName evidence="2">G_PROTEIN_RECEP_F1_2 domain-containing protein</fullName>
    </submittedName>
</protein>
<evidence type="ECO:0000313" key="2">
    <source>
        <dbReference type="WBParaSite" id="ECPE_0000811401-mRNA-1"/>
    </source>
</evidence>
<reference evidence="2" key="1">
    <citation type="submission" date="2016-06" db="UniProtKB">
        <authorList>
            <consortium name="WormBaseParasite"/>
        </authorList>
    </citation>
    <scope>IDENTIFICATION</scope>
</reference>
<feature type="transmembrane region" description="Helical" evidence="1">
    <location>
        <begin position="94"/>
        <end position="115"/>
    </location>
</feature>
<proteinExistence type="predicted"/>
<keyword evidence="1" id="KW-0472">Membrane</keyword>
<evidence type="ECO:0000256" key="1">
    <source>
        <dbReference type="SAM" id="Phobius"/>
    </source>
</evidence>
<dbReference type="AlphaFoldDB" id="A0A183AMA7"/>
<organism evidence="2">
    <name type="scientific">Echinostoma caproni</name>
    <dbReference type="NCBI Taxonomy" id="27848"/>
    <lineage>
        <taxon>Eukaryota</taxon>
        <taxon>Metazoa</taxon>
        <taxon>Spiralia</taxon>
        <taxon>Lophotrochozoa</taxon>
        <taxon>Platyhelminthes</taxon>
        <taxon>Trematoda</taxon>
        <taxon>Digenea</taxon>
        <taxon>Plagiorchiida</taxon>
        <taxon>Echinostomata</taxon>
        <taxon>Echinostomatoidea</taxon>
        <taxon>Echinostomatidae</taxon>
        <taxon>Echinostoma</taxon>
    </lineage>
</organism>